<evidence type="ECO:0000256" key="1">
    <source>
        <dbReference type="SAM" id="SignalP"/>
    </source>
</evidence>
<evidence type="ECO:0000313" key="3">
    <source>
        <dbReference type="Proteomes" id="UP000199513"/>
    </source>
</evidence>
<evidence type="ECO:0000313" key="2">
    <source>
        <dbReference type="EMBL" id="SFF23129.1"/>
    </source>
</evidence>
<dbReference type="Proteomes" id="UP000199513">
    <property type="component" value="Unassembled WGS sequence"/>
</dbReference>
<gene>
    <name evidence="2" type="ORF">SAMN04488541_102121</name>
</gene>
<dbReference type="OrthoDB" id="825661at2"/>
<dbReference type="EMBL" id="FONY01000021">
    <property type="protein sequence ID" value="SFF23129.1"/>
    <property type="molecule type" value="Genomic_DNA"/>
</dbReference>
<sequence length="218" mass="24386">MKTLKNFFVKNQIFILALNLLVVASFAHAQDSERIQTLFSGKSRVTGFGSLINQVNLAKNDKIRSFYSIGAEGGLLFNRSFYIGIYGMTSLSPTDISTLGNGSITTDNRNIRLIQTGGLIGYKFFPTKLVHLNFSTKIGGAFMINEKYYNSRYHDAEVSQAFYMVNPMLNVEVNVFRWMQAFAGVGYSFMSGKETFSINPNKDLSAPTLQFGFSFGKF</sequence>
<reference evidence="2 3" key="1">
    <citation type="submission" date="2016-10" db="EMBL/GenBank/DDBJ databases">
        <authorList>
            <person name="de Groot N.N."/>
        </authorList>
    </citation>
    <scope>NUCLEOTIDE SEQUENCE [LARGE SCALE GENOMIC DNA]</scope>
    <source>
        <strain>GEY</strain>
        <strain evidence="3">DSM 9560</strain>
    </source>
</reference>
<protein>
    <recommendedName>
        <fullName evidence="4">Outer membrane protein beta-barrel domain-containing protein</fullName>
    </recommendedName>
</protein>
<dbReference type="RefSeq" id="WP_091545772.1">
    <property type="nucleotide sequence ID" value="NZ_FONY01000021.1"/>
</dbReference>
<organism evidence="2 3">
    <name type="scientific">Thermoflexibacter ruber</name>
    <dbReference type="NCBI Taxonomy" id="1003"/>
    <lineage>
        <taxon>Bacteria</taxon>
        <taxon>Pseudomonadati</taxon>
        <taxon>Bacteroidota</taxon>
        <taxon>Cytophagia</taxon>
        <taxon>Cytophagales</taxon>
        <taxon>Thermoflexibacteraceae</taxon>
        <taxon>Thermoflexibacter</taxon>
    </lineage>
</organism>
<evidence type="ECO:0008006" key="4">
    <source>
        <dbReference type="Google" id="ProtNLM"/>
    </source>
</evidence>
<name>A0A1I2H1I0_9BACT</name>
<accession>A0A1I2H1I0</accession>
<proteinExistence type="predicted"/>
<feature type="signal peptide" evidence="1">
    <location>
        <begin position="1"/>
        <end position="29"/>
    </location>
</feature>
<dbReference type="AlphaFoldDB" id="A0A1I2H1I0"/>
<feature type="chain" id="PRO_5011623935" description="Outer membrane protein beta-barrel domain-containing protein" evidence="1">
    <location>
        <begin position="30"/>
        <end position="218"/>
    </location>
</feature>
<keyword evidence="3" id="KW-1185">Reference proteome</keyword>
<keyword evidence="1" id="KW-0732">Signal</keyword>
<dbReference type="STRING" id="1003.SAMN04488541_102121"/>